<reference evidence="1 2" key="1">
    <citation type="submission" date="2016-10" db="EMBL/GenBank/DDBJ databases">
        <authorList>
            <person name="de Groot N.N."/>
        </authorList>
    </citation>
    <scope>NUCLEOTIDE SEQUENCE [LARGE SCALE GENOMIC DNA]</scope>
    <source>
        <strain evidence="1 2">CGMCC 1.3430</strain>
    </source>
</reference>
<proteinExistence type="predicted"/>
<dbReference type="RefSeq" id="WP_091340825.1">
    <property type="nucleotide sequence ID" value="NZ_FNRM01000002.1"/>
</dbReference>
<dbReference type="SUPFAM" id="SSF50118">
    <property type="entry name" value="Cell growth inhibitor/plasmid maintenance toxic component"/>
    <property type="match status" value="1"/>
</dbReference>
<sequence length="119" mass="13391">MELKQGELVLCKFYFSDLQESKLRPVIVFKDNLPFDDFVGIPVSSKIGVLHGDESLIEQADFSSGSLPKSSKVMVRKTFVISKQVVIKSYGALNQKRFQQLQLDFCRYFGCDCLAKTAG</sequence>
<evidence type="ECO:0000313" key="1">
    <source>
        <dbReference type="EMBL" id="SEA29065.1"/>
    </source>
</evidence>
<evidence type="ECO:0000313" key="2">
    <source>
        <dbReference type="Proteomes" id="UP000198773"/>
    </source>
</evidence>
<accession>A0A1H3ZZC9</accession>
<organism evidence="1 2">
    <name type="scientific">Alkalimonas amylolytica</name>
    <dbReference type="NCBI Taxonomy" id="152573"/>
    <lineage>
        <taxon>Bacteria</taxon>
        <taxon>Pseudomonadati</taxon>
        <taxon>Pseudomonadota</taxon>
        <taxon>Gammaproteobacteria</taxon>
        <taxon>Alkalimonas</taxon>
    </lineage>
</organism>
<dbReference type="InterPro" id="IPR003477">
    <property type="entry name" value="PemK-like"/>
</dbReference>
<keyword evidence="2" id="KW-1185">Reference proteome</keyword>
<dbReference type="EMBL" id="FNRM01000002">
    <property type="protein sequence ID" value="SEA29065.1"/>
    <property type="molecule type" value="Genomic_DNA"/>
</dbReference>
<dbReference type="Pfam" id="PF02452">
    <property type="entry name" value="PemK_toxin"/>
    <property type="match status" value="1"/>
</dbReference>
<dbReference type="OrthoDB" id="9813449at2"/>
<gene>
    <name evidence="1" type="ORF">SAMN04488051_102430</name>
</gene>
<protein>
    <submittedName>
        <fullName evidence="1">mRNA interferase MazF</fullName>
    </submittedName>
</protein>
<dbReference type="GO" id="GO:0003677">
    <property type="term" value="F:DNA binding"/>
    <property type="evidence" value="ECO:0007669"/>
    <property type="project" value="InterPro"/>
</dbReference>
<dbReference type="Proteomes" id="UP000198773">
    <property type="component" value="Unassembled WGS sequence"/>
</dbReference>
<name>A0A1H3ZZC9_ALKAM</name>
<dbReference type="InterPro" id="IPR011067">
    <property type="entry name" value="Plasmid_toxin/cell-grow_inhib"/>
</dbReference>
<dbReference type="Gene3D" id="2.30.30.110">
    <property type="match status" value="1"/>
</dbReference>
<dbReference type="AlphaFoldDB" id="A0A1H3ZZC9"/>
<dbReference type="STRING" id="152573.SAMN04488051_102430"/>